<proteinExistence type="predicted"/>
<dbReference type="Pfam" id="PF07963">
    <property type="entry name" value="N_methyl"/>
    <property type="match status" value="1"/>
</dbReference>
<dbReference type="InterPro" id="IPR031982">
    <property type="entry name" value="PilE-like"/>
</dbReference>
<gene>
    <name evidence="1" type="ORF">FLM02_12715</name>
</gene>
<dbReference type="PANTHER" id="PTHR30093">
    <property type="entry name" value="GENERAL SECRETION PATHWAY PROTEIN G"/>
    <property type="match status" value="1"/>
</dbReference>
<dbReference type="EMBL" id="VIOS01000046">
    <property type="protein sequence ID" value="TQP12689.1"/>
    <property type="molecule type" value="Genomic_DNA"/>
</dbReference>
<dbReference type="Proteomes" id="UP000319979">
    <property type="component" value="Unassembled WGS sequence"/>
</dbReference>
<evidence type="ECO:0000313" key="1">
    <source>
        <dbReference type="EMBL" id="TQP12689.1"/>
    </source>
</evidence>
<reference evidence="1 2" key="1">
    <citation type="submission" date="2019-07" db="EMBL/GenBank/DDBJ databases">
        <title>Phenotypic and genotypic antimicrobial resistance traits of Vibrio cholerae non-O1/non-O139 isolated from a large Austrian lake frequently associated with cases of infection.</title>
        <authorList>
            <person name="Lepuschitz S."/>
            <person name="Baron S."/>
            <person name="Larvor E."/>
            <person name="Granier S."/>
            <person name="Pretzer C."/>
            <person name="Mach R.L."/>
            <person name="Farnleitner A.H."/>
            <person name="Ruppitsch W."/>
            <person name="Pleininger S."/>
            <person name="Indra A."/>
            <person name="Kirschner A.K.T."/>
        </authorList>
    </citation>
    <scope>NUCLEOTIDE SEQUENCE [LARGE SCALE GENOMIC DNA]</scope>
    <source>
        <strain evidence="1 2">A12JL36W90</strain>
    </source>
</reference>
<protein>
    <submittedName>
        <fullName evidence="1">Type IV pilin protein</fullName>
    </submittedName>
</protein>
<dbReference type="Pfam" id="PF16732">
    <property type="entry name" value="ComP_DUS"/>
    <property type="match status" value="1"/>
</dbReference>
<dbReference type="PROSITE" id="PS00409">
    <property type="entry name" value="PROKAR_NTER_METHYL"/>
    <property type="match status" value="1"/>
</dbReference>
<comment type="caution">
    <text evidence="1">The sequence shown here is derived from an EMBL/GenBank/DDBJ whole genome shotgun (WGS) entry which is preliminary data.</text>
</comment>
<dbReference type="SUPFAM" id="SSF54523">
    <property type="entry name" value="Pili subunits"/>
    <property type="match status" value="1"/>
</dbReference>
<dbReference type="NCBIfam" id="TIGR02532">
    <property type="entry name" value="IV_pilin_GFxxxE"/>
    <property type="match status" value="1"/>
</dbReference>
<organism evidence="1 2">
    <name type="scientific">Vibrio cholerae</name>
    <dbReference type="NCBI Taxonomy" id="666"/>
    <lineage>
        <taxon>Bacteria</taxon>
        <taxon>Pseudomonadati</taxon>
        <taxon>Pseudomonadota</taxon>
        <taxon>Gammaproteobacteria</taxon>
        <taxon>Vibrionales</taxon>
        <taxon>Vibrionaceae</taxon>
        <taxon>Vibrio</taxon>
    </lineage>
</organism>
<dbReference type="PANTHER" id="PTHR30093:SF47">
    <property type="entry name" value="TYPE IV PILUS NON-CORE MINOR PILIN PILE"/>
    <property type="match status" value="1"/>
</dbReference>
<dbReference type="InterPro" id="IPR045584">
    <property type="entry name" value="Pilin-like"/>
</dbReference>
<sequence length="149" mass="16379">MEMIRKIFCKPSVSQQQGMTLIELMIAVVIVGVLASIAYPAYTNYVKEGHRKQAMADMAKIQLYLEEKYNHEDGYTATGIVDAQKVCNSFCSVDSDRYKIVVETAATSYAITATPQSSKGQNSDQCDGSTYPSLTLNEKGVTSPIGCWK</sequence>
<dbReference type="RefSeq" id="WP_032473453.1">
    <property type="nucleotide sequence ID" value="NZ_BLSN01000007.1"/>
</dbReference>
<name>A0A544D028_VIBCL</name>
<dbReference type="InterPro" id="IPR012902">
    <property type="entry name" value="N_methyl_site"/>
</dbReference>
<dbReference type="Gene3D" id="3.30.700.10">
    <property type="entry name" value="Glycoprotein, Type 4 Pilin"/>
    <property type="match status" value="1"/>
</dbReference>
<dbReference type="AlphaFoldDB" id="A0A544D028"/>
<evidence type="ECO:0000313" key="2">
    <source>
        <dbReference type="Proteomes" id="UP000319979"/>
    </source>
</evidence>
<accession>A0A544D028</accession>
<dbReference type="GO" id="GO:0043683">
    <property type="term" value="P:type IV pilus assembly"/>
    <property type="evidence" value="ECO:0007669"/>
    <property type="project" value="InterPro"/>
</dbReference>